<dbReference type="InterPro" id="IPR037883">
    <property type="entry name" value="Knr4/Smi1-like_sf"/>
</dbReference>
<dbReference type="SUPFAM" id="SSF160631">
    <property type="entry name" value="SMI1/KNR4-like"/>
    <property type="match status" value="1"/>
</dbReference>
<dbReference type="EMBL" id="CP091521">
    <property type="protein sequence ID" value="UOP04872.1"/>
    <property type="molecule type" value="Genomic_DNA"/>
</dbReference>
<reference evidence="1" key="2">
    <citation type="journal article" date="2022" name="Res Sq">
        <title>Evolution of multicellular longitudinally dividing oral cavity symbionts (Neisseriaceae).</title>
        <authorList>
            <person name="Nyongesa S."/>
            <person name="Weber P."/>
            <person name="Bernet E."/>
            <person name="Pullido F."/>
            <person name="Nieckarz M."/>
            <person name="Delaby M."/>
            <person name="Nieves C."/>
            <person name="Viehboeck T."/>
            <person name="Krause N."/>
            <person name="Rivera-Millot A."/>
            <person name="Nakamura A."/>
            <person name="Vischer N."/>
            <person name="VanNieuwenhze M."/>
            <person name="Brun Y."/>
            <person name="Cava F."/>
            <person name="Bulgheresi S."/>
            <person name="Veyrier F."/>
        </authorList>
    </citation>
    <scope>NUCLEOTIDE SEQUENCE</scope>
    <source>
        <strain evidence="1">17694</strain>
    </source>
</reference>
<sequence>MSNLIQMLLSIKNPKNQFIERPELIQGYTEDEIRQIEQKYNFPIHGQLKELLMTMGKCSGGLLFGEDIYI</sequence>
<evidence type="ECO:0000313" key="2">
    <source>
        <dbReference type="Proteomes" id="UP000831534"/>
    </source>
</evidence>
<protein>
    <submittedName>
        <fullName evidence="1">SMI1/KNR4 family protein</fullName>
    </submittedName>
</protein>
<accession>A0A8T9MXE0</accession>
<keyword evidence="2" id="KW-1185">Reference proteome</keyword>
<dbReference type="Proteomes" id="UP000831534">
    <property type="component" value="Chromosome"/>
</dbReference>
<proteinExistence type="predicted"/>
<gene>
    <name evidence="1" type="ORF">LVJ77_00380</name>
</gene>
<organism evidence="1 2">
    <name type="scientific">Conchiformibius kuhniae</name>
    <dbReference type="NCBI Taxonomy" id="211502"/>
    <lineage>
        <taxon>Bacteria</taxon>
        <taxon>Pseudomonadati</taxon>
        <taxon>Pseudomonadota</taxon>
        <taxon>Betaproteobacteria</taxon>
        <taxon>Neisseriales</taxon>
        <taxon>Neisseriaceae</taxon>
        <taxon>Conchiformibius</taxon>
    </lineage>
</organism>
<dbReference type="AlphaFoldDB" id="A0A8T9MXE0"/>
<name>A0A8T9MXE0_9NEIS</name>
<evidence type="ECO:0000313" key="1">
    <source>
        <dbReference type="EMBL" id="UOP04872.1"/>
    </source>
</evidence>
<reference evidence="1" key="1">
    <citation type="submission" date="2021-12" db="EMBL/GenBank/DDBJ databases">
        <authorList>
            <person name="Veyrier F.J."/>
        </authorList>
    </citation>
    <scope>NUCLEOTIDE SEQUENCE</scope>
    <source>
        <strain evidence="1">17694</strain>
    </source>
</reference>